<dbReference type="Gene3D" id="3.40.50.2300">
    <property type="match status" value="2"/>
</dbReference>
<dbReference type="SUPFAM" id="SSF53822">
    <property type="entry name" value="Periplasmic binding protein-like I"/>
    <property type="match status" value="1"/>
</dbReference>
<evidence type="ECO:0000256" key="1">
    <source>
        <dbReference type="ARBA" id="ARBA00004193"/>
    </source>
</evidence>
<comment type="similarity">
    <text evidence="2">Belongs to the BMP lipoprotein family.</text>
</comment>
<comment type="caution">
    <text evidence="8">The sequence shown here is derived from an EMBL/GenBank/DDBJ whole genome shotgun (WGS) entry which is preliminary data.</text>
</comment>
<evidence type="ECO:0000256" key="2">
    <source>
        <dbReference type="ARBA" id="ARBA00008610"/>
    </source>
</evidence>
<evidence type="ECO:0000259" key="7">
    <source>
        <dbReference type="Pfam" id="PF02608"/>
    </source>
</evidence>
<dbReference type="AlphaFoldDB" id="A0A6L2R560"/>
<dbReference type="Pfam" id="PF02608">
    <property type="entry name" value="Bmp"/>
    <property type="match status" value="1"/>
</dbReference>
<evidence type="ECO:0000256" key="5">
    <source>
        <dbReference type="ARBA" id="ARBA00023136"/>
    </source>
</evidence>
<dbReference type="Proteomes" id="UP000505077">
    <property type="component" value="Unassembled WGS sequence"/>
</dbReference>
<keyword evidence="4" id="KW-0732">Signal</keyword>
<evidence type="ECO:0000256" key="6">
    <source>
        <dbReference type="ARBA" id="ARBA00023288"/>
    </source>
</evidence>
<feature type="domain" description="ABC transporter substrate-binding protein PnrA-like" evidence="7">
    <location>
        <begin position="45"/>
        <end position="305"/>
    </location>
</feature>
<dbReference type="EMBL" id="BLLL01000003">
    <property type="protein sequence ID" value="GFH62669.1"/>
    <property type="molecule type" value="Genomic_DNA"/>
</dbReference>
<accession>A0A6L2R560</accession>
<proteinExistence type="inferred from homology"/>
<gene>
    <name evidence="8" type="ORF">ZNDK_0440</name>
</gene>
<keyword evidence="6 8" id="KW-0449">Lipoprotein</keyword>
<dbReference type="InterPro" id="IPR050957">
    <property type="entry name" value="BMP_lipoprotein"/>
</dbReference>
<keyword evidence="3" id="KW-1003">Cell membrane</keyword>
<protein>
    <submittedName>
        <fullName evidence="8">Uncharacterized lipoprotein</fullName>
    </submittedName>
</protein>
<dbReference type="PANTHER" id="PTHR34296">
    <property type="entry name" value="TRANSCRIPTIONAL ACTIVATOR PROTEIN MED"/>
    <property type="match status" value="1"/>
</dbReference>
<dbReference type="InterPro" id="IPR003760">
    <property type="entry name" value="PnrA-like"/>
</dbReference>
<sequence length="350" mass="37721">MGMTRAYKYFQCITVVFVIFCVMPVMAGEPAQLPLRVALLLEHEGSAWTDLLRAGLTKAEKAFSAQVAVMTASPEEDQRAVFQKAAQNYDLVIVASDGFHEILRDNAANFRRTKFGCIDAAVRAPNIMSVTFADEEAAFLAGAAAAMLTTATALQGINSEKIIGWLSGEDVPALRSMLDAFGEGARLIDPEMRVVAAFSGSFNDVGAARESARELLDGGADVLVLAAGRGNAQALDLVRERDAYVVALDSNQDNAVPERVLTTILKQADRAVYDIVASAAGGNFEDRESIVYDFANKGVGITDMTPFMTAAGKNMPRDMERRLAELRGEILNGSIHLKSLRAKTLCDCLE</sequence>
<name>A0A6L2R560_9BACT</name>
<evidence type="ECO:0000313" key="9">
    <source>
        <dbReference type="Proteomes" id="UP000505077"/>
    </source>
</evidence>
<dbReference type="PANTHER" id="PTHR34296:SF2">
    <property type="entry name" value="ABC TRANSPORTER GUANOSINE-BINDING PROTEIN NUPN"/>
    <property type="match status" value="1"/>
</dbReference>
<evidence type="ECO:0000256" key="3">
    <source>
        <dbReference type="ARBA" id="ARBA00022475"/>
    </source>
</evidence>
<dbReference type="GO" id="GO:0005886">
    <property type="term" value="C:plasma membrane"/>
    <property type="evidence" value="ECO:0007669"/>
    <property type="project" value="UniProtKB-SubCell"/>
</dbReference>
<evidence type="ECO:0000256" key="4">
    <source>
        <dbReference type="ARBA" id="ARBA00022729"/>
    </source>
</evidence>
<evidence type="ECO:0000313" key="8">
    <source>
        <dbReference type="EMBL" id="GFH62669.1"/>
    </source>
</evidence>
<dbReference type="InterPro" id="IPR028082">
    <property type="entry name" value="Peripla_BP_I"/>
</dbReference>
<keyword evidence="5" id="KW-0472">Membrane</keyword>
<comment type="subcellular location">
    <subcellularLocation>
        <location evidence="1">Cell membrane</location>
        <topology evidence="1">Lipid-anchor</topology>
    </subcellularLocation>
</comment>
<reference evidence="8 9" key="1">
    <citation type="journal article" date="2020" name="ISME J.">
        <title>Parallel Reductive Genome Evolution in Desulfovibrio Ectosymbionts Independently Acquired by Trichonympha Protists in the Termite Gut.</title>
        <authorList>
            <person name="Takeuchi M."/>
            <person name="Kuwahara H."/>
            <person name="Murakami T."/>
            <person name="Takahashi K."/>
            <person name="Kajitani R."/>
            <person name="Toyoda A."/>
            <person name="Itoh T."/>
            <person name="Ohkuma M."/>
            <person name="Hongoh Y."/>
        </authorList>
    </citation>
    <scope>NUCLEOTIDE SEQUENCE [LARGE SCALE GENOMIC DNA]</scope>
    <source>
        <strain evidence="8">ZnDsv-02</strain>
    </source>
</reference>
<organism evidence="8 9">
    <name type="scientific">Candidatus Desulfovibrio kirbyi</name>
    <dbReference type="NCBI Taxonomy" id="2696086"/>
    <lineage>
        <taxon>Bacteria</taxon>
        <taxon>Pseudomonadati</taxon>
        <taxon>Thermodesulfobacteriota</taxon>
        <taxon>Desulfovibrionia</taxon>
        <taxon>Desulfovibrionales</taxon>
        <taxon>Desulfovibrionaceae</taxon>
        <taxon>Desulfovibrio</taxon>
    </lineage>
</organism>